<dbReference type="GO" id="GO:0006952">
    <property type="term" value="P:defense response"/>
    <property type="evidence" value="ECO:0007669"/>
    <property type="project" value="UniProtKB-KW"/>
</dbReference>
<dbReference type="InterPro" id="IPR044214">
    <property type="entry name" value="EDS1-like"/>
</dbReference>
<keyword evidence="7" id="KW-0812">Transmembrane</keyword>
<evidence type="ECO:0000313" key="11">
    <source>
        <dbReference type="Proteomes" id="UP000811246"/>
    </source>
</evidence>
<accession>A0A922IUI6</accession>
<dbReference type="Pfam" id="PF01764">
    <property type="entry name" value="Lipase_3"/>
    <property type="match status" value="1"/>
</dbReference>
<evidence type="ECO:0000256" key="1">
    <source>
        <dbReference type="ARBA" id="ARBA00004123"/>
    </source>
</evidence>
<dbReference type="EMBL" id="CM031836">
    <property type="protein sequence ID" value="KAG6683570.1"/>
    <property type="molecule type" value="Genomic_DNA"/>
</dbReference>
<dbReference type="PANTHER" id="PTHR47090:SF2">
    <property type="entry name" value="PROTEIN EDS1-RELATED"/>
    <property type="match status" value="1"/>
</dbReference>
<keyword evidence="6" id="KW-0539">Nucleus</keyword>
<gene>
    <name evidence="10" type="ORF">I3842_12G020600</name>
</gene>
<proteinExistence type="predicted"/>
<keyword evidence="7" id="KW-0472">Membrane</keyword>
<dbReference type="InterPro" id="IPR002921">
    <property type="entry name" value="Fungal_lipase-type"/>
</dbReference>
<evidence type="ECO:0000313" key="10">
    <source>
        <dbReference type="EMBL" id="KAG6683570.1"/>
    </source>
</evidence>
<evidence type="ECO:0000256" key="6">
    <source>
        <dbReference type="ARBA" id="ARBA00023242"/>
    </source>
</evidence>
<dbReference type="GO" id="GO:0005737">
    <property type="term" value="C:cytoplasm"/>
    <property type="evidence" value="ECO:0007669"/>
    <property type="project" value="UniProtKB-SubCell"/>
</dbReference>
<evidence type="ECO:0000256" key="7">
    <source>
        <dbReference type="SAM" id="Phobius"/>
    </source>
</evidence>
<dbReference type="GO" id="GO:0006629">
    <property type="term" value="P:lipid metabolic process"/>
    <property type="evidence" value="ECO:0007669"/>
    <property type="project" value="InterPro"/>
</dbReference>
<organism evidence="10 11">
    <name type="scientific">Carya illinoinensis</name>
    <name type="common">Pecan</name>
    <dbReference type="NCBI Taxonomy" id="32201"/>
    <lineage>
        <taxon>Eukaryota</taxon>
        <taxon>Viridiplantae</taxon>
        <taxon>Streptophyta</taxon>
        <taxon>Embryophyta</taxon>
        <taxon>Tracheophyta</taxon>
        <taxon>Spermatophyta</taxon>
        <taxon>Magnoliopsida</taxon>
        <taxon>eudicotyledons</taxon>
        <taxon>Gunneridae</taxon>
        <taxon>Pentapetalae</taxon>
        <taxon>rosids</taxon>
        <taxon>fabids</taxon>
        <taxon>Fagales</taxon>
        <taxon>Juglandaceae</taxon>
        <taxon>Carya</taxon>
    </lineage>
</organism>
<dbReference type="AlphaFoldDB" id="A0A922IUI6"/>
<dbReference type="GO" id="GO:0016787">
    <property type="term" value="F:hydrolase activity"/>
    <property type="evidence" value="ECO:0007669"/>
    <property type="project" value="UniProtKB-KW"/>
</dbReference>
<keyword evidence="3" id="KW-0963">Cytoplasm</keyword>
<keyword evidence="5" id="KW-0611">Plant defense</keyword>
<reference evidence="10" key="1">
    <citation type="submission" date="2021-01" db="EMBL/GenBank/DDBJ databases">
        <authorList>
            <person name="Lovell J.T."/>
            <person name="Bentley N."/>
            <person name="Bhattarai G."/>
            <person name="Jenkins J.W."/>
            <person name="Sreedasyam A."/>
            <person name="Alarcon Y."/>
            <person name="Bock C."/>
            <person name="Boston L."/>
            <person name="Carlson J."/>
            <person name="Cervantes K."/>
            <person name="Clermont K."/>
            <person name="Krom N."/>
            <person name="Kubenka K."/>
            <person name="Mamidi S."/>
            <person name="Mattison C."/>
            <person name="Monteros M."/>
            <person name="Pisani C."/>
            <person name="Plott C."/>
            <person name="Rajasekar S."/>
            <person name="Rhein H.S."/>
            <person name="Rohla C."/>
            <person name="Song M."/>
            <person name="Hilaire R.S."/>
            <person name="Shu S."/>
            <person name="Wells L."/>
            <person name="Wang X."/>
            <person name="Webber J."/>
            <person name="Heerema R.J."/>
            <person name="Klein P."/>
            <person name="Conner P."/>
            <person name="Grauke L."/>
            <person name="Grimwood J."/>
            <person name="Schmutz J."/>
            <person name="Randall J.J."/>
        </authorList>
    </citation>
    <scope>NUCLEOTIDE SEQUENCE</scope>
    <source>
        <tissue evidence="10">Leaf</tissue>
    </source>
</reference>
<evidence type="ECO:0000256" key="2">
    <source>
        <dbReference type="ARBA" id="ARBA00004496"/>
    </source>
</evidence>
<protein>
    <submittedName>
        <fullName evidence="10">Uncharacterized protein</fullName>
    </submittedName>
</protein>
<feature type="domain" description="Fungal lipase-type" evidence="8">
    <location>
        <begin position="93"/>
        <end position="201"/>
    </location>
</feature>
<comment type="caution">
    <text evidence="10">The sequence shown here is derived from an EMBL/GenBank/DDBJ whole genome shotgun (WGS) entry which is preliminary data.</text>
</comment>
<dbReference type="InterPro" id="IPR041266">
    <property type="entry name" value="EDS1_EP"/>
</dbReference>
<feature type="domain" description="EDS1 EP" evidence="9">
    <location>
        <begin position="407"/>
        <end position="590"/>
    </location>
</feature>
<keyword evidence="7" id="KW-1133">Transmembrane helix</keyword>
<evidence type="ECO:0000256" key="4">
    <source>
        <dbReference type="ARBA" id="ARBA00022801"/>
    </source>
</evidence>
<dbReference type="PANTHER" id="PTHR47090">
    <property type="entry name" value="PROTEIN EDS1-RELATED"/>
    <property type="match status" value="1"/>
</dbReference>
<evidence type="ECO:0000259" key="9">
    <source>
        <dbReference type="Pfam" id="PF18117"/>
    </source>
</evidence>
<dbReference type="Proteomes" id="UP000811246">
    <property type="component" value="Chromosome 12"/>
</dbReference>
<evidence type="ECO:0000259" key="8">
    <source>
        <dbReference type="Pfam" id="PF01764"/>
    </source>
</evidence>
<name>A0A922IUI6_CARIL</name>
<sequence>MASGGRPRLGYVIEMDEKLIEKACDSATKAHMSPVKPFIHEKFSVSSSRTVIFSFPAGSWSVDDWVARNPVGETEVKAKLFGSVIRSIGNDEIAMVNEPFLRRFEVQILGTSDFQNKVEEAVRKKKQIVFTGHSVGGAMAILATLWFLQKYSKPEKSPLCLTFGCPLIGNHIFSHALRRENWASCFKHFVMRYDIVPRIMLAPLSAIDQKISPILQFFGRNPAQQPPPALDFFKTVMENASTLASYTACSLMANTNMLSETLTSFIELSPYRPFGTYIFCNENGKLVVLSNPDAVLQLLFYSSQLSSETEVEEIARKSLQQHFLYSKELQALDRKDVYDANQLDTIPLSAEGVVGNSAALNSALNDLGLSTRARLCLRSAGELEKRKQRNKADIEAKKRDMEEPMKMLEDYREKNVIPRVGWYDAFKLQETEQDFIANVKRLELAGIWDENIEKLKRYELPDEFEGEKEWVELGTRYRRLVEPLDIANYYRHSKNEDAGAYMERGRPKRYRYTQRWREHNLKMAPGASGESHFWAEVEELRGKTSSTGEFERESARIQKLAEDVRKWVEEKDLWGDVFLEKSTLVKWWKALPEDRRRILPFGIHKMIKQRRFLLFTTASICLILNTKYAMIASFFFFFV</sequence>
<feature type="transmembrane region" description="Helical" evidence="7">
    <location>
        <begin position="612"/>
        <end position="638"/>
    </location>
</feature>
<evidence type="ECO:0000256" key="5">
    <source>
        <dbReference type="ARBA" id="ARBA00022821"/>
    </source>
</evidence>
<dbReference type="Pfam" id="PF18117">
    <property type="entry name" value="EDS1_EP"/>
    <property type="match status" value="1"/>
</dbReference>
<evidence type="ECO:0000256" key="3">
    <source>
        <dbReference type="ARBA" id="ARBA00022490"/>
    </source>
</evidence>
<keyword evidence="4" id="KW-0378">Hydrolase</keyword>
<comment type="subcellular location">
    <subcellularLocation>
        <location evidence="2">Cytoplasm</location>
    </subcellularLocation>
    <subcellularLocation>
        <location evidence="1">Nucleus</location>
    </subcellularLocation>
</comment>
<dbReference type="GO" id="GO:0005634">
    <property type="term" value="C:nucleus"/>
    <property type="evidence" value="ECO:0007669"/>
    <property type="project" value="UniProtKB-SubCell"/>
</dbReference>